<evidence type="ECO:0000313" key="3">
    <source>
        <dbReference type="Proteomes" id="UP001499967"/>
    </source>
</evidence>
<proteinExistence type="predicted"/>
<evidence type="ECO:0000313" key="2">
    <source>
        <dbReference type="EMBL" id="GAA0896202.1"/>
    </source>
</evidence>
<dbReference type="Pfam" id="PF13577">
    <property type="entry name" value="SnoaL_4"/>
    <property type="match status" value="1"/>
</dbReference>
<dbReference type="SUPFAM" id="SSF54427">
    <property type="entry name" value="NTF2-like"/>
    <property type="match status" value="1"/>
</dbReference>
<dbReference type="EMBL" id="BAAAHP010000166">
    <property type="protein sequence ID" value="GAA0896202.1"/>
    <property type="molecule type" value="Genomic_DNA"/>
</dbReference>
<gene>
    <name evidence="2" type="ORF">GCM10009559_54290</name>
</gene>
<organism evidence="2 3">
    <name type="scientific">Pseudonocardia zijingensis</name>
    <dbReference type="NCBI Taxonomy" id="153376"/>
    <lineage>
        <taxon>Bacteria</taxon>
        <taxon>Bacillati</taxon>
        <taxon>Actinomycetota</taxon>
        <taxon>Actinomycetes</taxon>
        <taxon>Pseudonocardiales</taxon>
        <taxon>Pseudonocardiaceae</taxon>
        <taxon>Pseudonocardia</taxon>
    </lineage>
</organism>
<reference evidence="2 3" key="1">
    <citation type="journal article" date="2019" name="Int. J. Syst. Evol. Microbiol.">
        <title>The Global Catalogue of Microorganisms (GCM) 10K type strain sequencing project: providing services to taxonomists for standard genome sequencing and annotation.</title>
        <authorList>
            <consortium name="The Broad Institute Genomics Platform"/>
            <consortium name="The Broad Institute Genome Sequencing Center for Infectious Disease"/>
            <person name="Wu L."/>
            <person name="Ma J."/>
        </authorList>
    </citation>
    <scope>NUCLEOTIDE SEQUENCE [LARGE SCALE GENOMIC DNA]</scope>
    <source>
        <strain evidence="2 3">JCM 11117</strain>
    </source>
</reference>
<accession>A0ABN1N7R6</accession>
<dbReference type="Gene3D" id="3.10.450.50">
    <property type="match status" value="1"/>
</dbReference>
<name>A0ABN1N7R6_9PSEU</name>
<dbReference type="InterPro" id="IPR037401">
    <property type="entry name" value="SnoaL-like"/>
</dbReference>
<dbReference type="Proteomes" id="UP001499967">
    <property type="component" value="Unassembled WGS sequence"/>
</dbReference>
<feature type="domain" description="SnoaL-like" evidence="1">
    <location>
        <begin position="5"/>
        <end position="130"/>
    </location>
</feature>
<dbReference type="CDD" id="cd00531">
    <property type="entry name" value="NTF2_like"/>
    <property type="match status" value="1"/>
</dbReference>
<comment type="caution">
    <text evidence="2">The sequence shown here is derived from an EMBL/GenBank/DDBJ whole genome shotgun (WGS) entry which is preliminary data.</text>
</comment>
<dbReference type="RefSeq" id="WP_343944432.1">
    <property type="nucleotide sequence ID" value="NZ_BAAAHP010000166.1"/>
</dbReference>
<keyword evidence="3" id="KW-1185">Reference proteome</keyword>
<sequence length="143" mass="16301">MPLSVQDRLEIQELYARYSHAVDAMDGAAWVTCWTRDGEFVPSVGPTAGTPYRGHDEIRAFADTRPDEYPQARIWTTNYVFEEKDGYVEGTCYGMTVDVSGPAPVITAHYVYHDEIVKEDDGGWRFRQRHPALDVEAKREWAA</sequence>
<evidence type="ECO:0000259" key="1">
    <source>
        <dbReference type="Pfam" id="PF13577"/>
    </source>
</evidence>
<dbReference type="InterPro" id="IPR032710">
    <property type="entry name" value="NTF2-like_dom_sf"/>
</dbReference>
<protein>
    <recommendedName>
        <fullName evidence="1">SnoaL-like domain-containing protein</fullName>
    </recommendedName>
</protein>